<keyword evidence="2" id="KW-0472">Membrane</keyword>
<feature type="transmembrane region" description="Helical" evidence="2">
    <location>
        <begin position="22"/>
        <end position="40"/>
    </location>
</feature>
<protein>
    <recommendedName>
        <fullName evidence="3">PH domain-containing protein</fullName>
    </recommendedName>
</protein>
<feature type="compositionally biased region" description="Low complexity" evidence="1">
    <location>
        <begin position="191"/>
        <end position="201"/>
    </location>
</feature>
<keyword evidence="2" id="KW-0812">Transmembrane</keyword>
<organism evidence="4 5">
    <name type="scientific">Streptacidiphilus cavernicola</name>
    <dbReference type="NCBI Taxonomy" id="3342716"/>
    <lineage>
        <taxon>Bacteria</taxon>
        <taxon>Bacillati</taxon>
        <taxon>Actinomycetota</taxon>
        <taxon>Actinomycetes</taxon>
        <taxon>Kitasatosporales</taxon>
        <taxon>Streptomycetaceae</taxon>
        <taxon>Streptacidiphilus</taxon>
    </lineage>
</organism>
<keyword evidence="5" id="KW-1185">Reference proteome</keyword>
<dbReference type="RefSeq" id="WP_063757410.1">
    <property type="nucleotide sequence ID" value="NZ_JBHEZZ010000016.1"/>
</dbReference>
<keyword evidence="2" id="KW-1133">Transmembrane helix</keyword>
<sequence>MSPALSLAEAPHSAPVTHVGDLIGWTVGLLVVIGLVYWLMRQGWNWRRTQQSGLPALPVAPKATTESILELEGRYFGSTSAGNWLDRVVAHRLGERSLVELTLRPDGLDVVRPASVSFFIPIAALRAARTDKGIAGKVVPEGGLLVVTWEHGGKLLDSGFRADHPAEHDNWVTAVEVLLKAHAKVAGQQSEVKPAEAPQAEAQKEGA</sequence>
<feature type="domain" description="PH" evidence="3">
    <location>
        <begin position="54"/>
        <end position="175"/>
    </location>
</feature>
<dbReference type="Proteomes" id="UP001592528">
    <property type="component" value="Unassembled WGS sequence"/>
</dbReference>
<evidence type="ECO:0000256" key="1">
    <source>
        <dbReference type="SAM" id="MobiDB-lite"/>
    </source>
</evidence>
<evidence type="ECO:0000313" key="5">
    <source>
        <dbReference type="Proteomes" id="UP001592528"/>
    </source>
</evidence>
<dbReference type="EMBL" id="JBHEZZ010000016">
    <property type="protein sequence ID" value="MFC1404664.1"/>
    <property type="molecule type" value="Genomic_DNA"/>
</dbReference>
<evidence type="ECO:0000313" key="4">
    <source>
        <dbReference type="EMBL" id="MFC1404664.1"/>
    </source>
</evidence>
<evidence type="ECO:0000259" key="3">
    <source>
        <dbReference type="Pfam" id="PF25362"/>
    </source>
</evidence>
<proteinExistence type="predicted"/>
<comment type="caution">
    <text evidence="4">The sequence shown here is derived from an EMBL/GenBank/DDBJ whole genome shotgun (WGS) entry which is preliminary data.</text>
</comment>
<reference evidence="4 5" key="1">
    <citation type="submission" date="2024-09" db="EMBL/GenBank/DDBJ databases">
        <authorList>
            <person name="Lee S.D."/>
        </authorList>
    </citation>
    <scope>NUCLEOTIDE SEQUENCE [LARGE SCALE GENOMIC DNA]</scope>
    <source>
        <strain evidence="4 5">N1-5</strain>
    </source>
</reference>
<accession>A0ABV6UT71</accession>
<dbReference type="Pfam" id="PF25362">
    <property type="entry name" value="bPH_11"/>
    <property type="match status" value="1"/>
</dbReference>
<dbReference type="InterPro" id="IPR057446">
    <property type="entry name" value="PH_bac"/>
</dbReference>
<gene>
    <name evidence="4" type="ORF">ACEZDJ_25550</name>
</gene>
<evidence type="ECO:0000256" key="2">
    <source>
        <dbReference type="SAM" id="Phobius"/>
    </source>
</evidence>
<name>A0ABV6UT71_9ACTN</name>
<feature type="region of interest" description="Disordered" evidence="1">
    <location>
        <begin position="188"/>
        <end position="207"/>
    </location>
</feature>